<dbReference type="InterPro" id="IPR015421">
    <property type="entry name" value="PyrdxlP-dep_Trfase_major"/>
</dbReference>
<dbReference type="Gene3D" id="3.90.1150.10">
    <property type="entry name" value="Aspartate Aminotransferase, domain 1"/>
    <property type="match status" value="1"/>
</dbReference>
<keyword evidence="3" id="KW-0032">Aminotransferase</keyword>
<accession>A0ABY8WES0</accession>
<dbReference type="GO" id="GO:0008483">
    <property type="term" value="F:transaminase activity"/>
    <property type="evidence" value="ECO:0007669"/>
    <property type="project" value="UniProtKB-KW"/>
</dbReference>
<reference evidence="3 4" key="1">
    <citation type="submission" date="2023-06" db="EMBL/GenBank/DDBJ databases">
        <authorList>
            <person name="Yushchuk O."/>
            <person name="Binda E."/>
            <person name="Ruckert-Reed C."/>
            <person name="Fedorenko V."/>
            <person name="Kalinowski J."/>
            <person name="Marinelli F."/>
        </authorList>
    </citation>
    <scope>NUCLEOTIDE SEQUENCE [LARGE SCALE GENOMIC DNA]</scope>
    <source>
        <strain evidence="3 4">NRRL 3884</strain>
    </source>
</reference>
<dbReference type="EMBL" id="CP126980">
    <property type="protein sequence ID" value="WIM95442.1"/>
    <property type="molecule type" value="Genomic_DNA"/>
</dbReference>
<evidence type="ECO:0000313" key="4">
    <source>
        <dbReference type="Proteomes" id="UP001240150"/>
    </source>
</evidence>
<evidence type="ECO:0000313" key="3">
    <source>
        <dbReference type="EMBL" id="WIM95442.1"/>
    </source>
</evidence>
<dbReference type="PANTHER" id="PTHR43092">
    <property type="entry name" value="L-CYSTEINE DESULFHYDRASE"/>
    <property type="match status" value="1"/>
</dbReference>
<dbReference type="SUPFAM" id="SSF53383">
    <property type="entry name" value="PLP-dependent transferases"/>
    <property type="match status" value="1"/>
</dbReference>
<dbReference type="Pfam" id="PF00266">
    <property type="entry name" value="Aminotran_5"/>
    <property type="match status" value="1"/>
</dbReference>
<dbReference type="Proteomes" id="UP001240150">
    <property type="component" value="Chromosome"/>
</dbReference>
<protein>
    <submittedName>
        <fullName evidence="3">Aminotransferase class V-fold PLP-dependent enzyme</fullName>
    </submittedName>
</protein>
<keyword evidence="3" id="KW-0808">Transferase</keyword>
<dbReference type="InterPro" id="IPR015424">
    <property type="entry name" value="PyrdxlP-dep_Trfase"/>
</dbReference>
<keyword evidence="1" id="KW-0663">Pyridoxal phosphate</keyword>
<evidence type="ECO:0000259" key="2">
    <source>
        <dbReference type="Pfam" id="PF00266"/>
    </source>
</evidence>
<keyword evidence="4" id="KW-1185">Reference proteome</keyword>
<dbReference type="InterPro" id="IPR000192">
    <property type="entry name" value="Aminotrans_V_dom"/>
</dbReference>
<dbReference type="Gene3D" id="3.40.640.10">
    <property type="entry name" value="Type I PLP-dependent aspartate aminotransferase-like (Major domain)"/>
    <property type="match status" value="1"/>
</dbReference>
<dbReference type="RefSeq" id="WP_284916766.1">
    <property type="nucleotide sequence ID" value="NZ_CP126980.1"/>
</dbReference>
<proteinExistence type="predicted"/>
<dbReference type="PANTHER" id="PTHR43092:SF2">
    <property type="entry name" value="HERCYNYLCYSTEINE SULFOXIDE LYASE"/>
    <property type="match status" value="1"/>
</dbReference>
<organism evidence="3 4">
    <name type="scientific">Actinoplanes oblitus</name>
    <dbReference type="NCBI Taxonomy" id="3040509"/>
    <lineage>
        <taxon>Bacteria</taxon>
        <taxon>Bacillati</taxon>
        <taxon>Actinomycetota</taxon>
        <taxon>Actinomycetes</taxon>
        <taxon>Micromonosporales</taxon>
        <taxon>Micromonosporaceae</taxon>
        <taxon>Actinoplanes</taxon>
    </lineage>
</organism>
<sequence>MSAEDPPLPIPGARLLFSLDPAVSYLNHGSFGALPISVQRAQQRLRDEMELNPMRFFGTGLADRVVHTRRHLAGFLGADPEGSALISNTTAAVSLVLQSATLSRSDEVLLTDHAYGAVAMAVRRECRRTGATARTVAVPLGASGPEIISRVRSALRPDRTRLLIVDQLTSATATLLPVQQIVAAARAQGIPVLVDAAHVPGMLPVDVTAIGADFWVGNLHKWAWAPRGTSLLAVAPAWRRRIDPLVVSWDHDQGFPLSVESQGTLDYTPWLAAPAGVYAMRTLGLDAIREHNAALAAYGQRVVGRALGLTPADLPDPGGPGVSMRVVPLPAGVATTTPEAHALRQHIADKLGVEVAVNAWGGRGLLRLSAQIYNVPEEYHLLAERLPNLLTSGQW</sequence>
<gene>
    <name evidence="3" type="ORF">ACTOB_007551</name>
</gene>
<evidence type="ECO:0000256" key="1">
    <source>
        <dbReference type="ARBA" id="ARBA00022898"/>
    </source>
</evidence>
<name>A0ABY8WES0_9ACTN</name>
<feature type="domain" description="Aminotransferase class V" evidence="2">
    <location>
        <begin position="61"/>
        <end position="377"/>
    </location>
</feature>
<dbReference type="InterPro" id="IPR015422">
    <property type="entry name" value="PyrdxlP-dep_Trfase_small"/>
</dbReference>